<proteinExistence type="predicted"/>
<accession>K4I4A8</accession>
<dbReference type="EMBL" id="JX486088">
    <property type="protein sequence ID" value="AFU63075.1"/>
    <property type="molecule type" value="Genomic_DNA"/>
</dbReference>
<dbReference type="Proteomes" id="UP000008061">
    <property type="component" value="Segment"/>
</dbReference>
<evidence type="ECO:0000313" key="2">
    <source>
        <dbReference type="Proteomes" id="UP000008061"/>
    </source>
</evidence>
<protein>
    <submittedName>
        <fullName evidence="1">Uncharacterized protein</fullName>
    </submittedName>
</protein>
<reference evidence="1 2" key="1">
    <citation type="journal article" date="2012" name="Appl. Environ. Microbiol.">
        <title>Characterization of Two Virulent Phages of Lactobacillus plantarum.</title>
        <authorList>
            <person name="Briggiler Marco M."/>
            <person name="Garneau J.E."/>
            <person name="Tremblay D."/>
            <person name="Quiberoni A."/>
            <person name="Moineau S."/>
        </authorList>
    </citation>
    <scope>NUCLEOTIDE SEQUENCE [LARGE SCALE GENOMIC DNA]</scope>
</reference>
<name>K4I4A8_9CAUD</name>
<evidence type="ECO:0000313" key="1">
    <source>
        <dbReference type="EMBL" id="AFU63075.1"/>
    </source>
</evidence>
<sequence length="74" mass="8200">MVKILIEVNEDGNHMKVLESDDDSNVSDALNAIGTPLMHLILDVCDYDYQESVDMLTELLDAYIEANGVGDDIK</sequence>
<organism evidence="1 2">
    <name type="scientific">Lactobacillus phage ATCC 8014-B2</name>
    <dbReference type="NCBI Taxonomy" id="1225795"/>
    <lineage>
        <taxon>Viruses</taxon>
        <taxon>Duplodnaviria</taxon>
        <taxon>Heunggongvirae</taxon>
        <taxon>Uroviricota</taxon>
        <taxon>Caudoviricetes</taxon>
        <taxon>Tybeckvirinae</taxon>
        <taxon>Douglaswolinvirus</taxon>
        <taxon>Douglaswolinvirus B2</taxon>
    </lineage>
</organism>
<keyword evidence="2" id="KW-1185">Reference proteome</keyword>
<gene>
    <name evidence="1" type="ORF">8014-B2_008</name>
</gene>